<dbReference type="AlphaFoldDB" id="D3AYB2"/>
<evidence type="ECO:0000256" key="1">
    <source>
        <dbReference type="SAM" id="Coils"/>
    </source>
</evidence>
<feature type="region of interest" description="Disordered" evidence="2">
    <location>
        <begin position="90"/>
        <end position="109"/>
    </location>
</feature>
<keyword evidence="4" id="KW-1185">Reference proteome</keyword>
<reference evidence="3 4" key="1">
    <citation type="journal article" date="2011" name="Genome Res.">
        <title>Phylogeny-wide analysis of social amoeba genomes highlights ancient origins for complex intercellular communication.</title>
        <authorList>
            <person name="Heidel A.J."/>
            <person name="Lawal H.M."/>
            <person name="Felder M."/>
            <person name="Schilde C."/>
            <person name="Helps N.R."/>
            <person name="Tunggal B."/>
            <person name="Rivero F."/>
            <person name="John U."/>
            <person name="Schleicher M."/>
            <person name="Eichinger L."/>
            <person name="Platzer M."/>
            <person name="Noegel A.A."/>
            <person name="Schaap P."/>
            <person name="Gloeckner G."/>
        </authorList>
    </citation>
    <scope>NUCLEOTIDE SEQUENCE [LARGE SCALE GENOMIC DNA]</scope>
    <source>
        <strain evidence="4">ATCC 26659 / Pp 5 / PN500</strain>
    </source>
</reference>
<protein>
    <submittedName>
        <fullName evidence="3">Uncharacterized protein</fullName>
    </submittedName>
</protein>
<dbReference type="EMBL" id="ADBJ01000004">
    <property type="protein sequence ID" value="EFA85939.1"/>
    <property type="molecule type" value="Genomic_DNA"/>
</dbReference>
<name>D3AYB2_HETP5</name>
<organism evidence="3 4">
    <name type="scientific">Heterostelium pallidum (strain ATCC 26659 / Pp 5 / PN500)</name>
    <name type="common">Cellular slime mold</name>
    <name type="synonym">Polysphondylium pallidum</name>
    <dbReference type="NCBI Taxonomy" id="670386"/>
    <lineage>
        <taxon>Eukaryota</taxon>
        <taxon>Amoebozoa</taxon>
        <taxon>Evosea</taxon>
        <taxon>Eumycetozoa</taxon>
        <taxon>Dictyostelia</taxon>
        <taxon>Acytosteliales</taxon>
        <taxon>Acytosteliaceae</taxon>
        <taxon>Heterostelium</taxon>
    </lineage>
</organism>
<evidence type="ECO:0000256" key="2">
    <source>
        <dbReference type="SAM" id="MobiDB-lite"/>
    </source>
</evidence>
<dbReference type="Proteomes" id="UP000001396">
    <property type="component" value="Unassembled WGS sequence"/>
</dbReference>
<keyword evidence="1" id="KW-0175">Coiled coil</keyword>
<dbReference type="OMA" id="ECIPKIM"/>
<dbReference type="GeneID" id="31356702"/>
<evidence type="ECO:0000313" key="3">
    <source>
        <dbReference type="EMBL" id="EFA85939.1"/>
    </source>
</evidence>
<proteinExistence type="predicted"/>
<sequence length="125" mass="14111">MDISFSVTCRLCNKQLSSVQEFQSHGIEECIPKIMKYFGLGELADVKSLLDMSKQFRSMEDKVNSLTTQLEKKKRKINQLHDNTLSQSISLSSPQSLLNSPTLLSSSSTSFYDSYAQPIKVKPEK</sequence>
<dbReference type="RefSeq" id="XP_020438045.1">
    <property type="nucleotide sequence ID" value="XM_020572187.1"/>
</dbReference>
<feature type="coiled-coil region" evidence="1">
    <location>
        <begin position="56"/>
        <end position="83"/>
    </location>
</feature>
<dbReference type="InParanoid" id="D3AYB2"/>
<accession>D3AYB2</accession>
<gene>
    <name evidence="3" type="ORF">PPL_01172</name>
</gene>
<comment type="caution">
    <text evidence="3">The sequence shown here is derived from an EMBL/GenBank/DDBJ whole genome shotgun (WGS) entry which is preliminary data.</text>
</comment>
<evidence type="ECO:0000313" key="4">
    <source>
        <dbReference type="Proteomes" id="UP000001396"/>
    </source>
</evidence>